<dbReference type="PANTHER" id="PTHR43461:SF1">
    <property type="entry name" value="TRANSMEMBRANE PROTEIN 256"/>
    <property type="match status" value="1"/>
</dbReference>
<evidence type="ECO:0000256" key="4">
    <source>
        <dbReference type="ARBA" id="ARBA00022989"/>
    </source>
</evidence>
<dbReference type="Proteomes" id="UP001627154">
    <property type="component" value="Unassembled WGS sequence"/>
</dbReference>
<feature type="transmembrane region" description="Helical" evidence="6">
    <location>
        <begin position="67"/>
        <end position="86"/>
    </location>
</feature>
<reference evidence="7 8" key="1">
    <citation type="journal article" date="2024" name="bioRxiv">
        <title>A reference genome for Trichogramma kaykai: A tiny desert-dwelling parasitoid wasp with competing sex-ratio distorters.</title>
        <authorList>
            <person name="Culotta J."/>
            <person name="Lindsey A.R."/>
        </authorList>
    </citation>
    <scope>NUCLEOTIDE SEQUENCE [LARGE SCALE GENOMIC DNA]</scope>
    <source>
        <strain evidence="7 8">KSX58</strain>
    </source>
</reference>
<dbReference type="InterPro" id="IPR006696">
    <property type="entry name" value="DUF423"/>
</dbReference>
<organism evidence="7 8">
    <name type="scientific">Trichogramma kaykai</name>
    <dbReference type="NCBI Taxonomy" id="54128"/>
    <lineage>
        <taxon>Eukaryota</taxon>
        <taxon>Metazoa</taxon>
        <taxon>Ecdysozoa</taxon>
        <taxon>Arthropoda</taxon>
        <taxon>Hexapoda</taxon>
        <taxon>Insecta</taxon>
        <taxon>Pterygota</taxon>
        <taxon>Neoptera</taxon>
        <taxon>Endopterygota</taxon>
        <taxon>Hymenoptera</taxon>
        <taxon>Apocrita</taxon>
        <taxon>Proctotrupomorpha</taxon>
        <taxon>Chalcidoidea</taxon>
        <taxon>Trichogrammatidae</taxon>
        <taxon>Trichogramma</taxon>
    </lineage>
</organism>
<comment type="subcellular location">
    <subcellularLocation>
        <location evidence="1">Membrane</location>
        <topology evidence="1">Multi-pass membrane protein</topology>
    </subcellularLocation>
</comment>
<evidence type="ECO:0000256" key="1">
    <source>
        <dbReference type="ARBA" id="ARBA00004141"/>
    </source>
</evidence>
<evidence type="ECO:0000256" key="2">
    <source>
        <dbReference type="ARBA" id="ARBA00006208"/>
    </source>
</evidence>
<dbReference type="PANTHER" id="PTHR43461">
    <property type="entry name" value="TRANSMEMBRANE PROTEIN 256"/>
    <property type="match status" value="1"/>
</dbReference>
<comment type="similarity">
    <text evidence="2">Belongs to the TMEM256 family.</text>
</comment>
<keyword evidence="3 6" id="KW-0812">Transmembrane</keyword>
<name>A0ABD2XP04_9HYME</name>
<gene>
    <name evidence="7" type="ORF">TKK_001097</name>
</gene>
<proteinExistence type="inferred from homology"/>
<comment type="caution">
    <text evidence="7">The sequence shown here is derived from an EMBL/GenBank/DDBJ whole genome shotgun (WGS) entry which is preliminary data.</text>
</comment>
<keyword evidence="5 6" id="KW-0472">Membrane</keyword>
<dbReference type="EMBL" id="JBJJXI010000018">
    <property type="protein sequence ID" value="KAL3407012.1"/>
    <property type="molecule type" value="Genomic_DNA"/>
</dbReference>
<dbReference type="GO" id="GO:0016020">
    <property type="term" value="C:membrane"/>
    <property type="evidence" value="ECO:0007669"/>
    <property type="project" value="UniProtKB-SubCell"/>
</dbReference>
<sequence>MQSLQDVLSNVLLSNPIGATTLEFARSAVNGVTDYTGIKPKKGGGVSSIMSSTQVPLWKLARASGPFVRIAAISGAAAVVLGAYGSHKTYPSDAKGLEQKRVFDTASRYHLFHTLALLGVPMCRMPYLSGSFMMAGLLMFCGTCYYYAFTGDKSYSRLTPIGGTCFILGWLGMLI</sequence>
<dbReference type="AlphaFoldDB" id="A0ABD2XP04"/>
<evidence type="ECO:0000256" key="5">
    <source>
        <dbReference type="ARBA" id="ARBA00023136"/>
    </source>
</evidence>
<evidence type="ECO:0000313" key="8">
    <source>
        <dbReference type="Proteomes" id="UP001627154"/>
    </source>
</evidence>
<keyword evidence="8" id="KW-1185">Reference proteome</keyword>
<evidence type="ECO:0000256" key="6">
    <source>
        <dbReference type="SAM" id="Phobius"/>
    </source>
</evidence>
<feature type="transmembrane region" description="Helical" evidence="6">
    <location>
        <begin position="130"/>
        <end position="149"/>
    </location>
</feature>
<evidence type="ECO:0000256" key="3">
    <source>
        <dbReference type="ARBA" id="ARBA00022692"/>
    </source>
</evidence>
<protein>
    <submittedName>
        <fullName evidence="7">Uncharacterized protein</fullName>
    </submittedName>
</protein>
<dbReference type="Pfam" id="PF04241">
    <property type="entry name" value="DUF423"/>
    <property type="match status" value="1"/>
</dbReference>
<accession>A0ABD2XP04</accession>
<keyword evidence="4 6" id="KW-1133">Transmembrane helix</keyword>
<evidence type="ECO:0000313" key="7">
    <source>
        <dbReference type="EMBL" id="KAL3407012.1"/>
    </source>
</evidence>